<dbReference type="PROSITE" id="PS51826">
    <property type="entry name" value="PSBD"/>
    <property type="match status" value="1"/>
</dbReference>
<dbReference type="GO" id="GO:0004742">
    <property type="term" value="F:dihydrolipoyllysine-residue acetyltransferase activity"/>
    <property type="evidence" value="ECO:0007669"/>
    <property type="project" value="UniProtKB-EC"/>
</dbReference>
<comment type="subunit">
    <text evidence="2 9">Forms a 24-polypeptide structural core with octahedral symmetry.</text>
</comment>
<dbReference type="InterPro" id="IPR050743">
    <property type="entry name" value="2-oxoacid_DH_E2_comp"/>
</dbReference>
<evidence type="ECO:0000256" key="6">
    <source>
        <dbReference type="ARBA" id="ARBA00023315"/>
    </source>
</evidence>
<feature type="region of interest" description="Disordered" evidence="10">
    <location>
        <begin position="88"/>
        <end position="115"/>
    </location>
</feature>
<gene>
    <name evidence="13" type="primary">aceF</name>
    <name evidence="13" type="ORF">CKQ54_07035</name>
</gene>
<comment type="function">
    <text evidence="7">The pyruvate dehydrogenase complex catalyzes the overall conversion of pyruvate to acetyl-CoA and CO(2). It contains multiple copies of three enzymatic components: pyruvate dehydrogenase (E1), dihydrolipoamide acetyltransferase (E2) and lipoamide dehydrogenase (E3).</text>
</comment>
<comment type="similarity">
    <text evidence="1 9">Belongs to the 2-oxoacid dehydrogenase family.</text>
</comment>
<feature type="domain" description="Lipoyl-binding" evidence="11">
    <location>
        <begin position="2"/>
        <end position="75"/>
    </location>
</feature>
<proteinExistence type="inferred from homology"/>
<feature type="compositionally biased region" description="Low complexity" evidence="10">
    <location>
        <begin position="88"/>
        <end position="107"/>
    </location>
</feature>
<dbReference type="Pfam" id="PF02817">
    <property type="entry name" value="E3_binding"/>
    <property type="match status" value="1"/>
</dbReference>
<organism evidence="13 14">
    <name type="scientific">Rahnella variigena</name>
    <dbReference type="NCBI Taxonomy" id="574964"/>
    <lineage>
        <taxon>Bacteria</taxon>
        <taxon>Pseudomonadati</taxon>
        <taxon>Pseudomonadota</taxon>
        <taxon>Gammaproteobacteria</taxon>
        <taxon>Enterobacterales</taxon>
        <taxon>Yersiniaceae</taxon>
        <taxon>Rahnella</taxon>
    </lineage>
</organism>
<keyword evidence="3 9" id="KW-0808">Transferase</keyword>
<dbReference type="GeneID" id="302708555"/>
<comment type="caution">
    <text evidence="13">The sequence shown here is derived from an EMBL/GenBank/DDBJ whole genome shotgun (WGS) entry which is preliminary data.</text>
</comment>
<keyword evidence="13" id="KW-0670">Pyruvate</keyword>
<dbReference type="InterPro" id="IPR004167">
    <property type="entry name" value="PSBD"/>
</dbReference>
<evidence type="ECO:0000256" key="7">
    <source>
        <dbReference type="ARBA" id="ARBA00025211"/>
    </source>
</evidence>
<dbReference type="NCBIfam" id="NF008814">
    <property type="entry name" value="PRK11854.1"/>
    <property type="match status" value="1"/>
</dbReference>
<feature type="domain" description="Lipoyl-binding" evidence="11">
    <location>
        <begin position="109"/>
        <end position="182"/>
    </location>
</feature>
<dbReference type="Pfam" id="PF00364">
    <property type="entry name" value="Biotin_lipoyl"/>
    <property type="match status" value="3"/>
</dbReference>
<feature type="domain" description="Lipoyl-binding" evidence="11">
    <location>
        <begin position="211"/>
        <end position="284"/>
    </location>
</feature>
<sequence length="635" mass="66628">MAIEINVPDIGADAVEVTEIMVKVGDKVEVEQSLITVEGDKASMEVPSPQAGVVKEIKVAVGDTVETGKLIMIFEAADGAADAAPAKQEAKAEANVQESAAAAPASSESKEVNVPDIGGDEVEVTEIMVKVGDTVTAEQSLITVEGDKASMEVPAPFAGKVKEIKIAAGDKVSTGSLIMVFEVAGSGAAAPAAASETQSDAAPAAPAQSGSKEVNVPDIGGDEVEVTEIMVKVGDKISAEQSLITVEGDKASMEVPAPFAGTVKEIKIAAGDKVSTGSLIMVFEVEGAAPAAPAAKKEEAAAPAKQEQKAAAPAAAKAESKGEFAENDAYVHATPVIRRLAREFGVNLAKVKGTGRKGRILREDVQTYVKDAVKRAEAAPAAATGGGLPGMLPWPKVDFSKFGEIEEVELGRIQKISGANLSRNWVMIPHVTHFDKTDITELEAFRKQQNDEAAKRKLDVKFTPVVFIMKAVAAALEQMPRFNSSLSEDGQKLTLKKYINIGVAVDTPNGLVVPVFKDVNKKGIAELSRELMAISKKARDGKLTAGEMQGGCFTISSLGGIGTTHFAPIVNAPEVAILGVSKSAIEPVWNGKEFTPRLMMPMSLSFDHRVIDGADGARFITIINNVLSDIRRLVM</sequence>
<feature type="region of interest" description="Disordered" evidence="10">
    <location>
        <begin position="194"/>
        <end position="218"/>
    </location>
</feature>
<keyword evidence="5 9" id="KW-0450">Lipoyl</keyword>
<evidence type="ECO:0000256" key="9">
    <source>
        <dbReference type="RuleBase" id="RU361137"/>
    </source>
</evidence>
<reference evidence="13 14" key="1">
    <citation type="submission" date="2017-08" db="EMBL/GenBank/DDBJ databases">
        <title>Comparative genomics of bacteria isolated from necrotic lesions of AOD affected trees.</title>
        <authorList>
            <person name="Doonan J."/>
            <person name="Denman S."/>
            <person name="Mcdonald J.E."/>
        </authorList>
    </citation>
    <scope>NUCLEOTIDE SEQUENCE [LARGE SCALE GENOMIC DNA]</scope>
    <source>
        <strain evidence="13 14">CIP 105588</strain>
    </source>
</reference>
<dbReference type="SUPFAM" id="SSF51230">
    <property type="entry name" value="Single hybrid motif"/>
    <property type="match status" value="3"/>
</dbReference>
<name>A0ABX9PUZ4_9GAMM</name>
<evidence type="ECO:0000256" key="2">
    <source>
        <dbReference type="ARBA" id="ARBA00011484"/>
    </source>
</evidence>
<dbReference type="InterPro" id="IPR000089">
    <property type="entry name" value="Biotin_lipoyl"/>
</dbReference>
<dbReference type="InterPro" id="IPR036625">
    <property type="entry name" value="E3-bd_dom_sf"/>
</dbReference>
<dbReference type="EC" id="2.3.1.12" evidence="9"/>
<evidence type="ECO:0000313" key="14">
    <source>
        <dbReference type="Proteomes" id="UP000284853"/>
    </source>
</evidence>
<dbReference type="InterPro" id="IPR011053">
    <property type="entry name" value="Single_hybrid_motif"/>
</dbReference>
<dbReference type="PROSITE" id="PS50968">
    <property type="entry name" value="BIOTINYL_LIPOYL"/>
    <property type="match status" value="3"/>
</dbReference>
<dbReference type="EMBL" id="NSDJ01000001">
    <property type="protein sequence ID" value="RKF68134.1"/>
    <property type="molecule type" value="Genomic_DNA"/>
</dbReference>
<dbReference type="Gene3D" id="4.10.320.10">
    <property type="entry name" value="E3-binding domain"/>
    <property type="match status" value="1"/>
</dbReference>
<evidence type="ECO:0000313" key="13">
    <source>
        <dbReference type="EMBL" id="RKF68134.1"/>
    </source>
</evidence>
<dbReference type="InterPro" id="IPR003016">
    <property type="entry name" value="2-oxoA_DH_lipoyl-BS"/>
</dbReference>
<dbReference type="NCBIfam" id="TIGR01348">
    <property type="entry name" value="PDHac_trf_long"/>
    <property type="match status" value="1"/>
</dbReference>
<evidence type="ECO:0000256" key="1">
    <source>
        <dbReference type="ARBA" id="ARBA00007317"/>
    </source>
</evidence>
<protein>
    <recommendedName>
        <fullName evidence="9">Acetyltransferase component of pyruvate dehydrogenase complex</fullName>
        <ecNumber evidence="9">2.3.1.12</ecNumber>
    </recommendedName>
</protein>
<dbReference type="SUPFAM" id="SSF47005">
    <property type="entry name" value="Peripheral subunit-binding domain of 2-oxo acid dehydrogenase complex"/>
    <property type="match status" value="1"/>
</dbReference>
<dbReference type="PANTHER" id="PTHR43178:SF2">
    <property type="entry name" value="DIHYDROLIPOYLLYSINE-RESIDUE ACETYLTRANSFERASE COMPONENT OF PYRUVATE DEHYDROGENASE COMPLEX"/>
    <property type="match status" value="1"/>
</dbReference>
<dbReference type="PANTHER" id="PTHR43178">
    <property type="entry name" value="DIHYDROLIPOAMIDE ACETYLTRANSFERASE COMPONENT OF PYRUVATE DEHYDROGENASE COMPLEX"/>
    <property type="match status" value="1"/>
</dbReference>
<evidence type="ECO:0000259" key="12">
    <source>
        <dbReference type="PROSITE" id="PS51826"/>
    </source>
</evidence>
<dbReference type="SUPFAM" id="SSF52777">
    <property type="entry name" value="CoA-dependent acyltransferases"/>
    <property type="match status" value="1"/>
</dbReference>
<dbReference type="Gene3D" id="2.40.50.100">
    <property type="match status" value="3"/>
</dbReference>
<dbReference type="RefSeq" id="WP_120161909.1">
    <property type="nucleotide sequence ID" value="NZ_JBLYPM010000006.1"/>
</dbReference>
<dbReference type="InterPro" id="IPR023213">
    <property type="entry name" value="CAT-like_dom_sf"/>
</dbReference>
<feature type="compositionally biased region" description="Low complexity" evidence="10">
    <location>
        <begin position="194"/>
        <end position="207"/>
    </location>
</feature>
<dbReference type="PROSITE" id="PS00189">
    <property type="entry name" value="LIPOYL"/>
    <property type="match status" value="3"/>
</dbReference>
<keyword evidence="6 9" id="KW-0012">Acyltransferase</keyword>
<comment type="catalytic activity">
    <reaction evidence="8 9">
        <text>N(6)-[(R)-dihydrolipoyl]-L-lysyl-[protein] + acetyl-CoA = N(6)-[(R)-S(8)-acetyldihydrolipoyl]-L-lysyl-[protein] + CoA</text>
        <dbReference type="Rhea" id="RHEA:17017"/>
        <dbReference type="Rhea" id="RHEA-COMP:10475"/>
        <dbReference type="Rhea" id="RHEA-COMP:10478"/>
        <dbReference type="ChEBI" id="CHEBI:57287"/>
        <dbReference type="ChEBI" id="CHEBI:57288"/>
        <dbReference type="ChEBI" id="CHEBI:83100"/>
        <dbReference type="ChEBI" id="CHEBI:83111"/>
        <dbReference type="EC" id="2.3.1.12"/>
    </reaction>
</comment>
<evidence type="ECO:0000256" key="8">
    <source>
        <dbReference type="ARBA" id="ARBA00048370"/>
    </source>
</evidence>
<dbReference type="Pfam" id="PF00198">
    <property type="entry name" value="2-oxoacid_dh"/>
    <property type="match status" value="1"/>
</dbReference>
<accession>A0ABX9PUZ4</accession>
<dbReference type="CDD" id="cd06849">
    <property type="entry name" value="lipoyl_domain"/>
    <property type="match status" value="3"/>
</dbReference>
<keyword evidence="14" id="KW-1185">Reference proteome</keyword>
<dbReference type="Proteomes" id="UP000284853">
    <property type="component" value="Unassembled WGS sequence"/>
</dbReference>
<evidence type="ECO:0000256" key="5">
    <source>
        <dbReference type="ARBA" id="ARBA00022823"/>
    </source>
</evidence>
<evidence type="ECO:0000256" key="10">
    <source>
        <dbReference type="SAM" id="MobiDB-lite"/>
    </source>
</evidence>
<dbReference type="Gene3D" id="3.30.559.10">
    <property type="entry name" value="Chloramphenicol acetyltransferase-like domain"/>
    <property type="match status" value="1"/>
</dbReference>
<dbReference type="InterPro" id="IPR001078">
    <property type="entry name" value="2-oxoacid_DH_actylTfrase"/>
</dbReference>
<evidence type="ECO:0000256" key="3">
    <source>
        <dbReference type="ARBA" id="ARBA00022679"/>
    </source>
</evidence>
<feature type="domain" description="Peripheral subunit-binding (PSBD)" evidence="12">
    <location>
        <begin position="332"/>
        <end position="369"/>
    </location>
</feature>
<dbReference type="InterPro" id="IPR006256">
    <property type="entry name" value="AcTrfase_Pyrv_DH_cplx"/>
</dbReference>
<keyword evidence="4" id="KW-0677">Repeat</keyword>
<evidence type="ECO:0000256" key="4">
    <source>
        <dbReference type="ARBA" id="ARBA00022737"/>
    </source>
</evidence>
<evidence type="ECO:0000259" key="11">
    <source>
        <dbReference type="PROSITE" id="PS50968"/>
    </source>
</evidence>
<comment type="cofactor">
    <cofactor evidence="9">
        <name>(R)-lipoate</name>
        <dbReference type="ChEBI" id="CHEBI:83088"/>
    </cofactor>
    <text evidence="9">Binds 3 lipoyl cofactors covalently.</text>
</comment>